<dbReference type="RefSeq" id="XP_030372466.1">
    <property type="nucleotide sequence ID" value="XM_030516606.1"/>
</dbReference>
<dbReference type="InterPro" id="IPR013088">
    <property type="entry name" value="Znf_NHR/GATA"/>
</dbReference>
<dbReference type="SUPFAM" id="SSF57716">
    <property type="entry name" value="Glucocorticoid receptor-like (DNA-binding domain)"/>
    <property type="match status" value="1"/>
</dbReference>
<dbReference type="GO" id="GO:0004879">
    <property type="term" value="F:nuclear receptor activity"/>
    <property type="evidence" value="ECO:0007669"/>
    <property type="project" value="InterPro"/>
</dbReference>
<comment type="similarity">
    <text evidence="2">Belongs to the nuclear hormone receptor family. NR5 subfamily.</text>
</comment>
<dbReference type="AlphaFoldDB" id="A0A6J2T6A6"/>
<dbReference type="PANTHER" id="PTHR24086">
    <property type="entry name" value="NUCLEAR RECEPTOR SUBFAMILY 5 GROUP A"/>
    <property type="match status" value="1"/>
</dbReference>
<protein>
    <recommendedName>
        <fullName evidence="12">Nuclear hormone receptor FTZ-F1</fullName>
    </recommendedName>
    <alternativeName>
        <fullName evidence="13">Nuclear receptor subfamily 5 group A member 3</fullName>
    </alternativeName>
</protein>
<dbReference type="GO" id="GO:0000978">
    <property type="term" value="F:RNA polymerase II cis-regulatory region sequence-specific DNA binding"/>
    <property type="evidence" value="ECO:0007669"/>
    <property type="project" value="TreeGrafter"/>
</dbReference>
<comment type="subcellular location">
    <subcellularLocation>
        <location evidence="1">Nucleus</location>
    </subcellularLocation>
</comment>
<keyword evidence="8" id="KW-0010">Activator</keyword>
<evidence type="ECO:0000256" key="4">
    <source>
        <dbReference type="ARBA" id="ARBA00022771"/>
    </source>
</evidence>
<feature type="domain" description="NR LBD" evidence="16">
    <location>
        <begin position="816"/>
        <end position="1048"/>
    </location>
</feature>
<dbReference type="InterPro" id="IPR016355">
    <property type="entry name" value="NR5-like"/>
</dbReference>
<feature type="compositionally biased region" description="Low complexity" evidence="14">
    <location>
        <begin position="731"/>
        <end position="740"/>
    </location>
</feature>
<feature type="compositionally biased region" description="Polar residues" evidence="14">
    <location>
        <begin position="404"/>
        <end position="413"/>
    </location>
</feature>
<dbReference type="SUPFAM" id="SSF48508">
    <property type="entry name" value="Nuclear receptor ligand-binding domain"/>
    <property type="match status" value="1"/>
</dbReference>
<dbReference type="GO" id="GO:0009755">
    <property type="term" value="P:hormone-mediated signaling pathway"/>
    <property type="evidence" value="ECO:0007669"/>
    <property type="project" value="TreeGrafter"/>
</dbReference>
<feature type="region of interest" description="Disordered" evidence="14">
    <location>
        <begin position="324"/>
        <end position="477"/>
    </location>
</feature>
<evidence type="ECO:0000256" key="2">
    <source>
        <dbReference type="ARBA" id="ARBA00007536"/>
    </source>
</evidence>
<dbReference type="CTD" id="40045"/>
<keyword evidence="17" id="KW-1185">Reference proteome</keyword>
<feature type="compositionally biased region" description="Acidic residues" evidence="14">
    <location>
        <begin position="424"/>
        <end position="440"/>
    </location>
</feature>
<feature type="compositionally biased region" description="Low complexity" evidence="14">
    <location>
        <begin position="756"/>
        <end position="765"/>
    </location>
</feature>
<evidence type="ECO:0000256" key="14">
    <source>
        <dbReference type="SAM" id="MobiDB-lite"/>
    </source>
</evidence>
<evidence type="ECO:0000256" key="1">
    <source>
        <dbReference type="ARBA" id="ARBA00004123"/>
    </source>
</evidence>
<feature type="compositionally biased region" description="Gly residues" evidence="14">
    <location>
        <begin position="741"/>
        <end position="755"/>
    </location>
</feature>
<dbReference type="PROSITE" id="PS51843">
    <property type="entry name" value="NR_LBD"/>
    <property type="match status" value="1"/>
</dbReference>
<feature type="compositionally biased region" description="Polar residues" evidence="14">
    <location>
        <begin position="355"/>
        <end position="367"/>
    </location>
</feature>
<dbReference type="CDD" id="cd06944">
    <property type="entry name" value="NR_LBD_Ftz-F1_like"/>
    <property type="match status" value="1"/>
</dbReference>
<dbReference type="PRINTS" id="PR00047">
    <property type="entry name" value="STROIDFINGER"/>
</dbReference>
<evidence type="ECO:0000313" key="18">
    <source>
        <dbReference type="RefSeq" id="XP_030372466.1"/>
    </source>
</evidence>
<organism evidence="17 18">
    <name type="scientific">Drosophila lebanonensis</name>
    <name type="common">Fruit fly</name>
    <name type="synonym">Scaptodrosophila lebanonensis</name>
    <dbReference type="NCBI Taxonomy" id="7225"/>
    <lineage>
        <taxon>Eukaryota</taxon>
        <taxon>Metazoa</taxon>
        <taxon>Ecdysozoa</taxon>
        <taxon>Arthropoda</taxon>
        <taxon>Hexapoda</taxon>
        <taxon>Insecta</taxon>
        <taxon>Pterygota</taxon>
        <taxon>Neoptera</taxon>
        <taxon>Endopterygota</taxon>
        <taxon>Diptera</taxon>
        <taxon>Brachycera</taxon>
        <taxon>Muscomorpha</taxon>
        <taxon>Ephydroidea</taxon>
        <taxon>Drosophilidae</taxon>
        <taxon>Scaptodrosophila</taxon>
    </lineage>
</organism>
<keyword evidence="3" id="KW-0479">Metal-binding</keyword>
<gene>
    <name evidence="18" type="primary">LOC115622604</name>
</gene>
<dbReference type="Proteomes" id="UP000504634">
    <property type="component" value="Unplaced"/>
</dbReference>
<dbReference type="InterPro" id="IPR035500">
    <property type="entry name" value="NHR-like_dom_sf"/>
</dbReference>
<evidence type="ECO:0000256" key="8">
    <source>
        <dbReference type="ARBA" id="ARBA00023159"/>
    </source>
</evidence>
<dbReference type="GeneID" id="115622604"/>
<feature type="compositionally biased region" description="Gly residues" evidence="14">
    <location>
        <begin position="766"/>
        <end position="786"/>
    </location>
</feature>
<dbReference type="PANTHER" id="PTHR24086:SF15">
    <property type="entry name" value="NUCLEAR HORMONE RECEPTOR FTZ-F1"/>
    <property type="match status" value="1"/>
</dbReference>
<feature type="region of interest" description="Disordered" evidence="14">
    <location>
        <begin position="283"/>
        <end position="308"/>
    </location>
</feature>
<dbReference type="GO" id="GO:0008270">
    <property type="term" value="F:zinc ion binding"/>
    <property type="evidence" value="ECO:0007669"/>
    <property type="project" value="UniProtKB-KW"/>
</dbReference>
<evidence type="ECO:0000259" key="16">
    <source>
        <dbReference type="PROSITE" id="PS51843"/>
    </source>
</evidence>
<evidence type="ECO:0000259" key="15">
    <source>
        <dbReference type="PROSITE" id="PS51030"/>
    </source>
</evidence>
<evidence type="ECO:0000256" key="6">
    <source>
        <dbReference type="ARBA" id="ARBA00023015"/>
    </source>
</evidence>
<proteinExistence type="inferred from homology"/>
<feature type="domain" description="Nuclear receptor" evidence="15">
    <location>
        <begin position="542"/>
        <end position="617"/>
    </location>
</feature>
<dbReference type="PROSITE" id="PS51030">
    <property type="entry name" value="NUCLEAR_REC_DBD_2"/>
    <property type="match status" value="1"/>
</dbReference>
<dbReference type="Pfam" id="PF00105">
    <property type="entry name" value="zf-C4"/>
    <property type="match status" value="1"/>
</dbReference>
<evidence type="ECO:0000256" key="12">
    <source>
        <dbReference type="ARBA" id="ARBA00073670"/>
    </source>
</evidence>
<keyword evidence="9" id="KW-0804">Transcription</keyword>
<dbReference type="InterPro" id="IPR001628">
    <property type="entry name" value="Znf_hrmn_rcpt"/>
</dbReference>
<dbReference type="FunFam" id="3.30.50.10:FF:000006">
    <property type="entry name" value="Nuclear receptor subfamily 5 group A member"/>
    <property type="match status" value="1"/>
</dbReference>
<dbReference type="InterPro" id="IPR000536">
    <property type="entry name" value="Nucl_hrmn_rcpt_lig-bd"/>
</dbReference>
<dbReference type="Pfam" id="PF00104">
    <property type="entry name" value="Hormone_recep"/>
    <property type="match status" value="1"/>
</dbReference>
<dbReference type="FunFam" id="1.10.565.10:FF:000032">
    <property type="entry name" value="Nuclear hormone receptor FTZ-F1"/>
    <property type="match status" value="1"/>
</dbReference>
<evidence type="ECO:0000256" key="9">
    <source>
        <dbReference type="ARBA" id="ARBA00023163"/>
    </source>
</evidence>
<dbReference type="Gene3D" id="3.30.50.10">
    <property type="entry name" value="Erythroid Transcription Factor GATA-1, subunit A"/>
    <property type="match status" value="1"/>
</dbReference>
<dbReference type="GO" id="GO:0090575">
    <property type="term" value="C:RNA polymerase II transcription regulator complex"/>
    <property type="evidence" value="ECO:0007669"/>
    <property type="project" value="TreeGrafter"/>
</dbReference>
<evidence type="ECO:0000256" key="5">
    <source>
        <dbReference type="ARBA" id="ARBA00022833"/>
    </source>
</evidence>
<feature type="compositionally biased region" description="Polar residues" evidence="14">
    <location>
        <begin position="444"/>
        <end position="454"/>
    </location>
</feature>
<feature type="region of interest" description="Disordered" evidence="14">
    <location>
        <begin position="726"/>
        <end position="786"/>
    </location>
</feature>
<evidence type="ECO:0000256" key="7">
    <source>
        <dbReference type="ARBA" id="ARBA00023125"/>
    </source>
</evidence>
<sequence>MDTFHVPMLAESSSNIGYANDAIISINNNSNNNNNDNSNNNHHQVQTHHQLQHPQQHQQQQQQQQQLLPHHHKDQMLGAGSTPMLPFINYGQMQQKEDSGVEVTDNADFGCMQPNALQPIDGSHLDGGISLGGLCDRMFASPNPHNTNNLTLMGAGNVEAKASVSSGGVSGRPSSGGAIVLESVSVPSFANLLFPNRAQTQTTDTVNSIDPALLQKAPPTTAVEYHQLKPLENPATSAPGPTSSFLSSTTAQLLEFDVASTANTNNNNKQHSEDVSVIQVHGQRNNNNTNNNNNNSNHNNSNNNLADNHISTTTTATTIIRNTANQQQSSQQQQQQQQQRKSLHSIEELAASSCGPKTSPHSQTPTPNHHHSNNNNSDKNNASISNHNICNNHNTNTNKSNSSGTRQHQQQQLHGPHSVSNLSSEEESMSEDEFGLEIDDQGGYQDTTSSHSQQSGGGGGGGGGGPGGGGGTSATNSALLNGSGGNAVGAGGYMLLPQAASSSGHMPGSVGGGGSGTHGTPCGTSATSGVSGEAIDFKHLFEELCPVCGDKVSGYHYGLLTCESCKGFFKRTVQNKKVYTCVAERSCHIDKTQRKRCPYCRFQKCLEVGMKLEAVRADRMRGGRNKFGPMYKRDRARKLQVMRQRQLALQALRNSMGTDIKPTPLSPGYQQAYPNMNIKQEIQIPQVSSLTQSPDSSPSPIAIALGQVNASTGGVIATPMNGGGNGGAVGNGNSNNNSSSGSGGGGGGSGGGNLGGNTNSGDGLQRNGGGGNGSSSGSGCHEGGTGSLQNTAESKLCFDSGTHPSSTADALIEPLRVSPMIREFVQSIDDREWQTQLFALLQKQTYNQVEVDLFELMCKVLDQNLFSQVDWARNTVFFKDLKVDDQMKLLQHSWSDMLVLDHLHHRIHNGLPDETQLNNGQVFNLMSLGLLGVPQLSDYFNELQNKLQDLKFDMGDYVCMKFLILLNPDVRGIINKKTVLEGHENVQAALLDYTLTCYPSVNEKFRRLLNILPEIHAMAARGEEHLYSKHCAGSAPTQTLLMEMLHAKRKV</sequence>
<feature type="compositionally biased region" description="Low complexity" evidence="14">
    <location>
        <begin position="373"/>
        <end position="403"/>
    </location>
</feature>
<feature type="compositionally biased region" description="Low complexity" evidence="14">
    <location>
        <begin position="285"/>
        <end position="304"/>
    </location>
</feature>
<accession>A0A6J2T6A6</accession>
<keyword evidence="10 18" id="KW-0675">Receptor</keyword>
<feature type="region of interest" description="Disordered" evidence="14">
    <location>
        <begin position="500"/>
        <end position="525"/>
    </location>
</feature>
<keyword evidence="7" id="KW-0238">DNA-binding</keyword>
<evidence type="ECO:0000313" key="17">
    <source>
        <dbReference type="Proteomes" id="UP000504634"/>
    </source>
</evidence>
<dbReference type="Gene3D" id="1.10.565.10">
    <property type="entry name" value="Retinoid X Receptor"/>
    <property type="match status" value="1"/>
</dbReference>
<keyword evidence="4" id="KW-0863">Zinc-finger</keyword>
<evidence type="ECO:0000256" key="13">
    <source>
        <dbReference type="ARBA" id="ARBA00078044"/>
    </source>
</evidence>
<dbReference type="InterPro" id="IPR001723">
    <property type="entry name" value="Nuclear_hrmn_rcpt"/>
</dbReference>
<keyword evidence="11" id="KW-0539">Nucleus</keyword>
<feature type="compositionally biased region" description="Gly residues" evidence="14">
    <location>
        <begin position="455"/>
        <end position="472"/>
    </location>
</feature>
<dbReference type="GO" id="GO:0009888">
    <property type="term" value="P:tissue development"/>
    <property type="evidence" value="ECO:0007669"/>
    <property type="project" value="TreeGrafter"/>
</dbReference>
<name>A0A6J2T6A6_DROLE</name>
<dbReference type="OrthoDB" id="6355676at2759"/>
<evidence type="ECO:0000256" key="11">
    <source>
        <dbReference type="ARBA" id="ARBA00023242"/>
    </source>
</evidence>
<evidence type="ECO:0000256" key="10">
    <source>
        <dbReference type="ARBA" id="ARBA00023170"/>
    </source>
</evidence>
<dbReference type="SMART" id="SM00430">
    <property type="entry name" value="HOLI"/>
    <property type="match status" value="1"/>
</dbReference>
<keyword evidence="6" id="KW-0805">Transcription regulation</keyword>
<feature type="region of interest" description="Disordered" evidence="14">
    <location>
        <begin position="27"/>
        <end position="83"/>
    </location>
</feature>
<reference evidence="18" key="1">
    <citation type="submission" date="2025-08" db="UniProtKB">
        <authorList>
            <consortium name="RefSeq"/>
        </authorList>
    </citation>
    <scope>IDENTIFICATION</scope>
    <source>
        <strain evidence="18">11010-0011.00</strain>
        <tissue evidence="18">Whole body</tissue>
    </source>
</reference>
<dbReference type="PRINTS" id="PR00398">
    <property type="entry name" value="STRDHORMONER"/>
</dbReference>
<evidence type="ECO:0000256" key="3">
    <source>
        <dbReference type="ARBA" id="ARBA00022723"/>
    </source>
</evidence>
<feature type="compositionally biased region" description="Low complexity" evidence="14">
    <location>
        <begin position="27"/>
        <end position="68"/>
    </location>
</feature>
<dbReference type="SMART" id="SM00399">
    <property type="entry name" value="ZnF_C4"/>
    <property type="match status" value="1"/>
</dbReference>
<dbReference type="PROSITE" id="PS00031">
    <property type="entry name" value="NUCLEAR_REC_DBD_1"/>
    <property type="match status" value="1"/>
</dbReference>
<keyword evidence="5" id="KW-0862">Zinc</keyword>
<feature type="compositionally biased region" description="Low complexity" evidence="14">
    <location>
        <begin position="324"/>
        <end position="339"/>
    </location>
</feature>
<dbReference type="CDD" id="cd07167">
    <property type="entry name" value="NR_DBD_Lrh-1_like"/>
    <property type="match status" value="1"/>
</dbReference>